<keyword evidence="1" id="KW-0812">Transmembrane</keyword>
<dbReference type="AlphaFoldDB" id="A0A975MSD9"/>
<feature type="transmembrane region" description="Helical" evidence="1">
    <location>
        <begin position="58"/>
        <end position="77"/>
    </location>
</feature>
<keyword evidence="1" id="KW-1133">Transmembrane helix</keyword>
<keyword evidence="1" id="KW-0472">Membrane</keyword>
<protein>
    <submittedName>
        <fullName evidence="2">Uncharacterized protein</fullName>
    </submittedName>
</protein>
<evidence type="ECO:0000313" key="3">
    <source>
        <dbReference type="Proteomes" id="UP000676649"/>
    </source>
</evidence>
<evidence type="ECO:0000313" key="2">
    <source>
        <dbReference type="EMBL" id="QWF72624.1"/>
    </source>
</evidence>
<accession>A0A975MSD9</accession>
<evidence type="ECO:0000256" key="1">
    <source>
        <dbReference type="SAM" id="Phobius"/>
    </source>
</evidence>
<dbReference type="Proteomes" id="UP000676649">
    <property type="component" value="Chromosome"/>
</dbReference>
<dbReference type="EMBL" id="CP073754">
    <property type="protein sequence ID" value="QWF72624.1"/>
    <property type="molecule type" value="Genomic_DNA"/>
</dbReference>
<dbReference type="KEGG" id="mpad:KEF85_09885"/>
<name>A0A975MSD9_9GAMM</name>
<feature type="transmembrane region" description="Helical" evidence="1">
    <location>
        <begin position="15"/>
        <end position="37"/>
    </location>
</feature>
<keyword evidence="3" id="KW-1185">Reference proteome</keyword>
<sequence>MNLQPEFTGENSGKLIMHFAGGPSIKMFLDSVFYRYAMRLAGNIGVLSHGFTVKSFTIMLYNPWNFVSGLILPYVYYTVPQS</sequence>
<reference evidence="2" key="1">
    <citation type="submission" date="2021-04" db="EMBL/GenBank/DDBJ databases">
        <title>Draft genome sequence data of methanotrophic Methylovulum sp. strain S1L and Methylomonas sp. strain S2AM isolated from boreal lake water columns.</title>
        <authorList>
            <person name="Rissanen A.J."/>
            <person name="Mangayil R."/>
            <person name="Svenning M.M."/>
            <person name="Khanongnuch R."/>
        </authorList>
    </citation>
    <scope>NUCLEOTIDE SEQUENCE</scope>
    <source>
        <strain evidence="2">S2AM</strain>
    </source>
</reference>
<organism evidence="2 3">
    <name type="scientific">Methylomonas paludis</name>
    <dbReference type="NCBI Taxonomy" id="1173101"/>
    <lineage>
        <taxon>Bacteria</taxon>
        <taxon>Pseudomonadati</taxon>
        <taxon>Pseudomonadota</taxon>
        <taxon>Gammaproteobacteria</taxon>
        <taxon>Methylococcales</taxon>
        <taxon>Methylococcaceae</taxon>
        <taxon>Methylomonas</taxon>
    </lineage>
</organism>
<proteinExistence type="predicted"/>
<gene>
    <name evidence="2" type="ORF">KEF85_09885</name>
</gene>
<dbReference type="RefSeq" id="WP_215585234.1">
    <property type="nucleotide sequence ID" value="NZ_CP073754.1"/>
</dbReference>